<evidence type="ECO:0000313" key="1">
    <source>
        <dbReference type="EMBL" id="MDR6218223.1"/>
    </source>
</evidence>
<dbReference type="EMBL" id="JAVDQK010000004">
    <property type="protein sequence ID" value="MDR6218223.1"/>
    <property type="molecule type" value="Genomic_DNA"/>
</dbReference>
<gene>
    <name evidence="1" type="ORF">J2Y00_001786</name>
</gene>
<proteinExistence type="predicted"/>
<dbReference type="AlphaFoldDB" id="A0AAE4BKV7"/>
<protein>
    <submittedName>
        <fullName evidence="1">Uncharacterized protein</fullName>
    </submittedName>
</protein>
<evidence type="ECO:0000313" key="2">
    <source>
        <dbReference type="Proteomes" id="UP001185331"/>
    </source>
</evidence>
<sequence>MTALDHTLALLRDWGQEVSVQPHFAFCMIDGVPGGTWTLLRLADGSALRTYRGPSDQLGPLLRQLAPQLVILQQQAPPVNWSALSNLHPPLVPSAARRNARTDPLIHTLEEQLRRQFAAALTTVLFTETFGNTYFSLCLTMERLNVVLEVHTPSLNLSCEVSPGQAGALITRVTPLMIDIQTAIEDRARATRLPDALSAQLDLMARRVTDAGTLLSVTPHEDADVQVDAYATAQGTVMRLRDGRVDIVTRLDAGKLERTFLDVLTLMPDSAHFPPNYGDEYPLGDTSDPLHLPPTRGTPAVRAWRRDTEQLIAELDTDHHRFMTSAARLVAYHSEGEWTLSLYDGASLHRTVVQAGDYDAAALFARSIDRLTDLLRRPVTPDA</sequence>
<accession>A0AAE4BKV7</accession>
<organism evidence="1 2">
    <name type="scientific">Deinococcus soli</name>
    <name type="common">ex Cha et al. 2016</name>
    <dbReference type="NCBI Taxonomy" id="1309411"/>
    <lineage>
        <taxon>Bacteria</taxon>
        <taxon>Thermotogati</taxon>
        <taxon>Deinococcota</taxon>
        <taxon>Deinococci</taxon>
        <taxon>Deinococcales</taxon>
        <taxon>Deinococcaceae</taxon>
        <taxon>Deinococcus</taxon>
    </lineage>
</organism>
<comment type="caution">
    <text evidence="1">The sequence shown here is derived from an EMBL/GenBank/DDBJ whole genome shotgun (WGS) entry which is preliminary data.</text>
</comment>
<name>A0AAE4BKV7_9DEIO</name>
<dbReference type="Proteomes" id="UP001185331">
    <property type="component" value="Unassembled WGS sequence"/>
</dbReference>
<dbReference type="RefSeq" id="WP_309854468.1">
    <property type="nucleotide sequence ID" value="NZ_JAVDQJ010000005.1"/>
</dbReference>
<reference evidence="1" key="1">
    <citation type="submission" date="2023-07" db="EMBL/GenBank/DDBJ databases">
        <title>Sorghum-associated microbial communities from plants grown in Nebraska, USA.</title>
        <authorList>
            <person name="Schachtman D."/>
        </authorList>
    </citation>
    <scope>NUCLEOTIDE SEQUENCE</scope>
    <source>
        <strain evidence="1">BE330</strain>
    </source>
</reference>